<feature type="domain" description="DUF397" evidence="1">
    <location>
        <begin position="11"/>
        <end position="31"/>
    </location>
</feature>
<dbReference type="EMBL" id="JAERRI010000026">
    <property type="protein sequence ID" value="MBL1094171.1"/>
    <property type="molecule type" value="Genomic_DNA"/>
</dbReference>
<organism evidence="2 3">
    <name type="scientific">Streptomyces siderophoricus</name>
    <dbReference type="NCBI Taxonomy" id="2802281"/>
    <lineage>
        <taxon>Bacteria</taxon>
        <taxon>Bacillati</taxon>
        <taxon>Actinomycetota</taxon>
        <taxon>Actinomycetes</taxon>
        <taxon>Kitasatosporales</taxon>
        <taxon>Streptomycetaceae</taxon>
        <taxon>Streptomyces</taxon>
    </lineage>
</organism>
<gene>
    <name evidence="2" type="ORF">JK360_33480</name>
</gene>
<dbReference type="Proteomes" id="UP000629371">
    <property type="component" value="Unassembled WGS sequence"/>
</dbReference>
<accession>A0ABS1N280</accession>
<dbReference type="InterPro" id="IPR007278">
    <property type="entry name" value="DUF397"/>
</dbReference>
<evidence type="ECO:0000313" key="3">
    <source>
        <dbReference type="Proteomes" id="UP000629371"/>
    </source>
</evidence>
<evidence type="ECO:0000259" key="1">
    <source>
        <dbReference type="Pfam" id="PF04149"/>
    </source>
</evidence>
<feature type="domain" description="DUF397" evidence="1">
    <location>
        <begin position="38"/>
        <end position="92"/>
    </location>
</feature>
<sequence length="102" mass="10526">MAIKEPDLHHARWRKSSYSNGSGGNCIEVAEGFAGAPKWRKSSHSNGDGGHCLEVADNATGGLVPVRDSKNPAGPALVIPAAAWSAFVSAVKSAAFSPRGAR</sequence>
<comment type="caution">
    <text evidence="2">The sequence shown here is derived from an EMBL/GenBank/DDBJ whole genome shotgun (WGS) entry which is preliminary data.</text>
</comment>
<dbReference type="Pfam" id="PF04149">
    <property type="entry name" value="DUF397"/>
    <property type="match status" value="2"/>
</dbReference>
<evidence type="ECO:0000313" key="2">
    <source>
        <dbReference type="EMBL" id="MBL1094171.1"/>
    </source>
</evidence>
<dbReference type="RefSeq" id="WP_201810549.1">
    <property type="nucleotide sequence ID" value="NZ_JAERRI010000026.1"/>
</dbReference>
<name>A0ABS1N280_9ACTN</name>
<protein>
    <submittedName>
        <fullName evidence="2">DUF397 domain-containing protein</fullName>
    </submittedName>
</protein>
<keyword evidence="3" id="KW-1185">Reference proteome</keyword>
<reference evidence="2 3" key="1">
    <citation type="submission" date="2021-01" db="EMBL/GenBank/DDBJ databases">
        <title>WGS of actinomycetes isolated from Thailand.</title>
        <authorList>
            <person name="Thawai C."/>
        </authorList>
    </citation>
    <scope>NUCLEOTIDE SEQUENCE [LARGE SCALE GENOMIC DNA]</scope>
    <source>
        <strain evidence="2 3">CH9-7</strain>
    </source>
</reference>
<proteinExistence type="predicted"/>